<name>A0AAD7NGS1_9AGAR</name>
<keyword evidence="3" id="KW-1185">Reference proteome</keyword>
<protein>
    <submittedName>
        <fullName evidence="2">Uncharacterized protein</fullName>
    </submittedName>
</protein>
<feature type="region of interest" description="Disordered" evidence="1">
    <location>
        <begin position="22"/>
        <end position="51"/>
    </location>
</feature>
<feature type="compositionally biased region" description="Low complexity" evidence="1">
    <location>
        <begin position="22"/>
        <end position="47"/>
    </location>
</feature>
<gene>
    <name evidence="2" type="ORF">B0H16DRAFT_1720354</name>
</gene>
<evidence type="ECO:0000256" key="1">
    <source>
        <dbReference type="SAM" id="MobiDB-lite"/>
    </source>
</evidence>
<sequence length="375" mass="39189">MSLLSLSSAAGPSATTLAALSEYCSSSDSPNSDPFPQSQSSDSFNSDVVPFASPNPVPELADVIVQSSRFQSASVQEKMLKALRASTSSGFTREAPSKSRKNRAISTQAIYEGFPPSPSDCFFNDASLVEVSTPAHIGLGILFPSSSSNDSHLASPLAARRTAPIPGLDGLPEDILASRLLLSPIAGPSRSPPATPPRYATAYVSAQNAASTAHTAASSSRYAGLGHGLPSHLNTSTTAHNSRTTSRSITLATVRRISQFVGVGIDLFASYPTAILPRVARRITAGHRFEGDSSTLTETAAAPAQRGPLGWLGVGAVNFLREHLPFGASSSIREATSTSPVFRADVAARGFRAAHDEGLVLKRALATVGRFLSRK</sequence>
<accession>A0AAD7NGS1</accession>
<reference evidence="2" key="1">
    <citation type="submission" date="2023-03" db="EMBL/GenBank/DDBJ databases">
        <title>Massive genome expansion in bonnet fungi (Mycena s.s.) driven by repeated elements and novel gene families across ecological guilds.</title>
        <authorList>
            <consortium name="Lawrence Berkeley National Laboratory"/>
            <person name="Harder C.B."/>
            <person name="Miyauchi S."/>
            <person name="Viragh M."/>
            <person name="Kuo A."/>
            <person name="Thoen E."/>
            <person name="Andreopoulos B."/>
            <person name="Lu D."/>
            <person name="Skrede I."/>
            <person name="Drula E."/>
            <person name="Henrissat B."/>
            <person name="Morin E."/>
            <person name="Kohler A."/>
            <person name="Barry K."/>
            <person name="LaButti K."/>
            <person name="Morin E."/>
            <person name="Salamov A."/>
            <person name="Lipzen A."/>
            <person name="Mereny Z."/>
            <person name="Hegedus B."/>
            <person name="Baldrian P."/>
            <person name="Stursova M."/>
            <person name="Weitz H."/>
            <person name="Taylor A."/>
            <person name="Grigoriev I.V."/>
            <person name="Nagy L.G."/>
            <person name="Martin F."/>
            <person name="Kauserud H."/>
        </authorList>
    </citation>
    <scope>NUCLEOTIDE SEQUENCE</scope>
    <source>
        <strain evidence="2">CBHHK182m</strain>
    </source>
</reference>
<evidence type="ECO:0000313" key="3">
    <source>
        <dbReference type="Proteomes" id="UP001215598"/>
    </source>
</evidence>
<dbReference type="EMBL" id="JARKIB010000039">
    <property type="protein sequence ID" value="KAJ7759563.1"/>
    <property type="molecule type" value="Genomic_DNA"/>
</dbReference>
<dbReference type="Proteomes" id="UP001215598">
    <property type="component" value="Unassembled WGS sequence"/>
</dbReference>
<proteinExistence type="predicted"/>
<organism evidence="2 3">
    <name type="scientific">Mycena metata</name>
    <dbReference type="NCBI Taxonomy" id="1033252"/>
    <lineage>
        <taxon>Eukaryota</taxon>
        <taxon>Fungi</taxon>
        <taxon>Dikarya</taxon>
        <taxon>Basidiomycota</taxon>
        <taxon>Agaricomycotina</taxon>
        <taxon>Agaricomycetes</taxon>
        <taxon>Agaricomycetidae</taxon>
        <taxon>Agaricales</taxon>
        <taxon>Marasmiineae</taxon>
        <taxon>Mycenaceae</taxon>
        <taxon>Mycena</taxon>
    </lineage>
</organism>
<dbReference type="AlphaFoldDB" id="A0AAD7NGS1"/>
<evidence type="ECO:0000313" key="2">
    <source>
        <dbReference type="EMBL" id="KAJ7759563.1"/>
    </source>
</evidence>
<comment type="caution">
    <text evidence="2">The sequence shown here is derived from an EMBL/GenBank/DDBJ whole genome shotgun (WGS) entry which is preliminary data.</text>
</comment>